<dbReference type="PANTHER" id="PTHR31286:SF99">
    <property type="entry name" value="DUF4283 DOMAIN-CONTAINING PROTEIN"/>
    <property type="match status" value="1"/>
</dbReference>
<dbReference type="Proteomes" id="UP001293593">
    <property type="component" value="Unassembled WGS sequence"/>
</dbReference>
<dbReference type="Pfam" id="PF14111">
    <property type="entry name" value="DUF4283"/>
    <property type="match status" value="1"/>
</dbReference>
<evidence type="ECO:0000313" key="4">
    <source>
        <dbReference type="Proteomes" id="UP001293593"/>
    </source>
</evidence>
<sequence length="480" mass="54078">MQADAQAPVPKSYRESLLQNVNSRVCWWEWSKADDEDVTDDYGAGTDFEKVLNPGEGITIDLSDPLCLHFSFEEKERERLLKPFGRTLVVKLLGRQPSYGFMVKKLKQIWERKGIIEIFDLDNDFYLVSFEHIDDYMEALTGGPWVINDAYLNVARWRLEFNPKNATVDFVVVWVRFPDLPAPLFDKKFLLNLGNVIGRAIKLDVHTTQRSRGKFVRMCVELDLTKPLVPEFDVEGQRIGIVYESMGLLCHKCGGFGHTKEGCEDFQRKKGERSMEVEQREGEQQYANGGEGGRDIWQTMQRPRRPRRATEVPQKPPSGSRFAVLSEDAGAEKQQYMTERAGEGTSIGSGLKVVQEEGRMKELKGQGNGGKKSDIVQRTGSGGKPVKEMKGVTNIMRRKDRGDSGCLPDPNCNLDVFRQSDVEVVDKENLNPGDPNRWGKNKEDLTMDDVCWDGAIAKPPDDAGKCVATGAPKPRLADLQ</sequence>
<comment type="caution">
    <text evidence="3">The sequence shown here is derived from an EMBL/GenBank/DDBJ whole genome shotgun (WGS) entry which is preliminary data.</text>
</comment>
<reference evidence="3" key="1">
    <citation type="submission" date="2023-10" db="EMBL/GenBank/DDBJ databases">
        <title>Chromosome-level genome of the transformable northern wattle, Acacia crassicarpa.</title>
        <authorList>
            <person name="Massaro I."/>
            <person name="Sinha N.R."/>
            <person name="Poethig S."/>
            <person name="Leichty A.R."/>
        </authorList>
    </citation>
    <scope>NUCLEOTIDE SEQUENCE</scope>
    <source>
        <strain evidence="3">Acra3RX</strain>
        <tissue evidence="3">Leaf</tissue>
    </source>
</reference>
<accession>A0AAE1N2E7</accession>
<dbReference type="InterPro" id="IPR040256">
    <property type="entry name" value="At4g02000-like"/>
</dbReference>
<evidence type="ECO:0000256" key="1">
    <source>
        <dbReference type="SAM" id="MobiDB-lite"/>
    </source>
</evidence>
<proteinExistence type="predicted"/>
<keyword evidence="4" id="KW-1185">Reference proteome</keyword>
<dbReference type="EMBL" id="JAWXYG010000002">
    <property type="protein sequence ID" value="KAK4281893.1"/>
    <property type="molecule type" value="Genomic_DNA"/>
</dbReference>
<evidence type="ECO:0000313" key="3">
    <source>
        <dbReference type="EMBL" id="KAK4281893.1"/>
    </source>
</evidence>
<feature type="region of interest" description="Disordered" evidence="1">
    <location>
        <begin position="362"/>
        <end position="411"/>
    </location>
</feature>
<dbReference type="PANTHER" id="PTHR31286">
    <property type="entry name" value="GLYCINE-RICH CELL WALL STRUCTURAL PROTEIN 1.8-LIKE"/>
    <property type="match status" value="1"/>
</dbReference>
<dbReference type="AlphaFoldDB" id="A0AAE1N2E7"/>
<feature type="region of interest" description="Disordered" evidence="1">
    <location>
        <begin position="274"/>
        <end position="322"/>
    </location>
</feature>
<feature type="region of interest" description="Disordered" evidence="1">
    <location>
        <begin position="458"/>
        <end position="480"/>
    </location>
</feature>
<protein>
    <recommendedName>
        <fullName evidence="2">DUF4283 domain-containing protein</fullName>
    </recommendedName>
</protein>
<name>A0AAE1N2E7_9FABA</name>
<feature type="compositionally biased region" description="Basic and acidic residues" evidence="1">
    <location>
        <begin position="274"/>
        <end position="283"/>
    </location>
</feature>
<organism evidence="3 4">
    <name type="scientific">Acacia crassicarpa</name>
    <name type="common">northern wattle</name>
    <dbReference type="NCBI Taxonomy" id="499986"/>
    <lineage>
        <taxon>Eukaryota</taxon>
        <taxon>Viridiplantae</taxon>
        <taxon>Streptophyta</taxon>
        <taxon>Embryophyta</taxon>
        <taxon>Tracheophyta</taxon>
        <taxon>Spermatophyta</taxon>
        <taxon>Magnoliopsida</taxon>
        <taxon>eudicotyledons</taxon>
        <taxon>Gunneridae</taxon>
        <taxon>Pentapetalae</taxon>
        <taxon>rosids</taxon>
        <taxon>fabids</taxon>
        <taxon>Fabales</taxon>
        <taxon>Fabaceae</taxon>
        <taxon>Caesalpinioideae</taxon>
        <taxon>mimosoid clade</taxon>
        <taxon>Acacieae</taxon>
        <taxon>Acacia</taxon>
    </lineage>
</organism>
<gene>
    <name evidence="3" type="ORF">QN277_013337</name>
</gene>
<feature type="domain" description="DUF4283" evidence="2">
    <location>
        <begin position="85"/>
        <end position="164"/>
    </location>
</feature>
<evidence type="ECO:0000259" key="2">
    <source>
        <dbReference type="Pfam" id="PF14111"/>
    </source>
</evidence>
<dbReference type="InterPro" id="IPR025558">
    <property type="entry name" value="DUF4283"/>
</dbReference>